<dbReference type="AlphaFoldDB" id="A0A2U1EU77"/>
<evidence type="ECO:0000313" key="10">
    <source>
        <dbReference type="Proteomes" id="UP000245639"/>
    </source>
</evidence>
<dbReference type="InterPro" id="IPR007627">
    <property type="entry name" value="RNA_pol_sigma70_r2"/>
</dbReference>
<keyword evidence="10" id="KW-1185">Reference proteome</keyword>
<dbReference type="PANTHER" id="PTHR43133:SF8">
    <property type="entry name" value="RNA POLYMERASE SIGMA FACTOR HI_1459-RELATED"/>
    <property type="match status" value="1"/>
</dbReference>
<name>A0A2U1EU77_9PSEU</name>
<dbReference type="GO" id="GO:0006352">
    <property type="term" value="P:DNA-templated transcription initiation"/>
    <property type="evidence" value="ECO:0007669"/>
    <property type="project" value="InterPro"/>
</dbReference>
<dbReference type="InterPro" id="IPR013249">
    <property type="entry name" value="RNA_pol_sigma70_r4_t2"/>
</dbReference>
<dbReference type="CDD" id="cd06171">
    <property type="entry name" value="Sigma70_r4"/>
    <property type="match status" value="1"/>
</dbReference>
<accession>A0A2U1EU77</accession>
<dbReference type="InterPro" id="IPR014284">
    <property type="entry name" value="RNA_pol_sigma-70_dom"/>
</dbReference>
<dbReference type="RefSeq" id="WP_243418371.1">
    <property type="nucleotide sequence ID" value="NZ_QEKW01000021.1"/>
</dbReference>
<dbReference type="EMBL" id="QEKW01000021">
    <property type="protein sequence ID" value="PVZ03471.1"/>
    <property type="molecule type" value="Genomic_DNA"/>
</dbReference>
<evidence type="ECO:0000256" key="2">
    <source>
        <dbReference type="ARBA" id="ARBA00023015"/>
    </source>
</evidence>
<dbReference type="Proteomes" id="UP000245639">
    <property type="component" value="Unassembled WGS sequence"/>
</dbReference>
<feature type="domain" description="RNA polymerase sigma-70 region 2" evidence="7">
    <location>
        <begin position="23"/>
        <end position="94"/>
    </location>
</feature>
<evidence type="ECO:0000256" key="4">
    <source>
        <dbReference type="ARBA" id="ARBA00023125"/>
    </source>
</evidence>
<evidence type="ECO:0000313" key="9">
    <source>
        <dbReference type="EMBL" id="PVZ03471.1"/>
    </source>
</evidence>
<dbReference type="NCBIfam" id="TIGR02937">
    <property type="entry name" value="sigma70-ECF"/>
    <property type="match status" value="1"/>
</dbReference>
<protein>
    <submittedName>
        <fullName evidence="9">RNA polymerase sigma-70 factor (ECF subfamily)</fullName>
    </submittedName>
</protein>
<feature type="domain" description="RNA polymerase sigma factor 70 region 4 type 2" evidence="8">
    <location>
        <begin position="124"/>
        <end position="176"/>
    </location>
</feature>
<evidence type="ECO:0000256" key="6">
    <source>
        <dbReference type="SAM" id="MobiDB-lite"/>
    </source>
</evidence>
<evidence type="ECO:0000256" key="1">
    <source>
        <dbReference type="ARBA" id="ARBA00010641"/>
    </source>
</evidence>
<dbReference type="InterPro" id="IPR039425">
    <property type="entry name" value="RNA_pol_sigma-70-like"/>
</dbReference>
<evidence type="ECO:0000259" key="8">
    <source>
        <dbReference type="Pfam" id="PF08281"/>
    </source>
</evidence>
<dbReference type="GO" id="GO:0016987">
    <property type="term" value="F:sigma factor activity"/>
    <property type="evidence" value="ECO:0007669"/>
    <property type="project" value="UniProtKB-KW"/>
</dbReference>
<dbReference type="PANTHER" id="PTHR43133">
    <property type="entry name" value="RNA POLYMERASE ECF-TYPE SIGMA FACTO"/>
    <property type="match status" value="1"/>
</dbReference>
<organism evidence="9 10">
    <name type="scientific">Actinomycetospora cinnamomea</name>
    <dbReference type="NCBI Taxonomy" id="663609"/>
    <lineage>
        <taxon>Bacteria</taxon>
        <taxon>Bacillati</taxon>
        <taxon>Actinomycetota</taxon>
        <taxon>Actinomycetes</taxon>
        <taxon>Pseudonocardiales</taxon>
        <taxon>Pseudonocardiaceae</taxon>
        <taxon>Actinomycetospora</taxon>
    </lineage>
</organism>
<keyword evidence="2" id="KW-0805">Transcription regulation</keyword>
<evidence type="ECO:0000259" key="7">
    <source>
        <dbReference type="Pfam" id="PF04542"/>
    </source>
</evidence>
<dbReference type="Pfam" id="PF04542">
    <property type="entry name" value="Sigma70_r2"/>
    <property type="match status" value="1"/>
</dbReference>
<evidence type="ECO:0000256" key="3">
    <source>
        <dbReference type="ARBA" id="ARBA00023082"/>
    </source>
</evidence>
<keyword evidence="3" id="KW-0731">Sigma factor</keyword>
<feature type="region of interest" description="Disordered" evidence="6">
    <location>
        <begin position="89"/>
        <end position="121"/>
    </location>
</feature>
<proteinExistence type="inferred from homology"/>
<dbReference type="Gene3D" id="1.10.1740.10">
    <property type="match status" value="1"/>
</dbReference>
<gene>
    <name evidence="9" type="ORF">C8D89_12172</name>
</gene>
<keyword evidence="5" id="KW-0804">Transcription</keyword>
<dbReference type="Gene3D" id="1.10.10.10">
    <property type="entry name" value="Winged helix-like DNA-binding domain superfamily/Winged helix DNA-binding domain"/>
    <property type="match status" value="1"/>
</dbReference>
<dbReference type="InterPro" id="IPR013324">
    <property type="entry name" value="RNA_pol_sigma_r3/r4-like"/>
</dbReference>
<dbReference type="InterPro" id="IPR013325">
    <property type="entry name" value="RNA_pol_sigma_r2"/>
</dbReference>
<dbReference type="SUPFAM" id="SSF88946">
    <property type="entry name" value="Sigma2 domain of RNA polymerase sigma factors"/>
    <property type="match status" value="1"/>
</dbReference>
<dbReference type="Pfam" id="PF08281">
    <property type="entry name" value="Sigma70_r4_2"/>
    <property type="match status" value="1"/>
</dbReference>
<dbReference type="GO" id="GO:0003677">
    <property type="term" value="F:DNA binding"/>
    <property type="evidence" value="ECO:0007669"/>
    <property type="project" value="UniProtKB-KW"/>
</dbReference>
<sequence>MADDEQLRAALVEDLDAGFEAVVRAHGDVVHAVARRTADRAADAEDLAAEAFLRAYRALRGYAPARIETLALRPWLLTILLNTARNDRRDAARRPRTDGVTPVPDRPTAAPGPAERAEGGEVADRLARLLAELPAAQRTAVVLRHVVDLPVAEVAAVLGIGEATARSHAKRGLDALRTRLTADTSEETA</sequence>
<dbReference type="InterPro" id="IPR036388">
    <property type="entry name" value="WH-like_DNA-bd_sf"/>
</dbReference>
<comment type="similarity">
    <text evidence="1">Belongs to the sigma-70 factor family. ECF subfamily.</text>
</comment>
<keyword evidence="4" id="KW-0238">DNA-binding</keyword>
<dbReference type="SUPFAM" id="SSF88659">
    <property type="entry name" value="Sigma3 and sigma4 domains of RNA polymerase sigma factors"/>
    <property type="match status" value="1"/>
</dbReference>
<comment type="caution">
    <text evidence="9">The sequence shown here is derived from an EMBL/GenBank/DDBJ whole genome shotgun (WGS) entry which is preliminary data.</text>
</comment>
<evidence type="ECO:0000256" key="5">
    <source>
        <dbReference type="ARBA" id="ARBA00023163"/>
    </source>
</evidence>
<reference evidence="9 10" key="1">
    <citation type="submission" date="2018-04" db="EMBL/GenBank/DDBJ databases">
        <title>Genomic Encyclopedia of Type Strains, Phase IV (KMG-IV): sequencing the most valuable type-strain genomes for metagenomic binning, comparative biology and taxonomic classification.</title>
        <authorList>
            <person name="Goeker M."/>
        </authorList>
    </citation>
    <scope>NUCLEOTIDE SEQUENCE [LARGE SCALE GENOMIC DNA]</scope>
    <source>
        <strain evidence="9 10">DSM 45771</strain>
    </source>
</reference>